<evidence type="ECO:0000256" key="3">
    <source>
        <dbReference type="SAM" id="MobiDB-lite"/>
    </source>
</evidence>
<dbReference type="InterPro" id="IPR032675">
    <property type="entry name" value="LRR_dom_sf"/>
</dbReference>
<dbReference type="InterPro" id="IPR001611">
    <property type="entry name" value="Leu-rich_rpt"/>
</dbReference>
<dbReference type="AlphaFoldDB" id="A0A2T0AHP6"/>
<dbReference type="OrthoDB" id="1517790at2759"/>
<feature type="compositionally biased region" description="Low complexity" evidence="3">
    <location>
        <begin position="522"/>
        <end position="536"/>
    </location>
</feature>
<feature type="compositionally biased region" description="Basic and acidic residues" evidence="3">
    <location>
        <begin position="373"/>
        <end position="387"/>
    </location>
</feature>
<evidence type="ECO:0000313" key="4">
    <source>
        <dbReference type="EMBL" id="PRQ77525.1"/>
    </source>
</evidence>
<sequence>MPKDAPRGSQGPHKTPYSRPANPNKRPPRQDGPSPQPHSDRPAGGRDERRGPRGPGKPGQKGTDKAAAKKKPQTEQLDLSNQQLAQPPSLADYSALTRLNLTNCGLTSIGFVKQAAATLTWLNVSGNDLSGPDAWKGVEELRTLFVLNASHCGLTAVPPCIARLSTLKALVLSHNSLTKLEHVANLPDLNTIVISNNSLTSLPASLATLPSLKKISAAHNQLTPSGLPDLSPLSHLHELRLNDNRSLTSLPQHFGTWGKGDTGKGGLEILDIGNCGFESWFGLKELAKQEGIVNLGLKGNKVAEDAVKATGFDEFKAKLTILLPSLRILDTHRFDAKHFDLKAQRAARSEEQRILDAGPMALALNAKKEKPVEVSQAVKERERERENRRRKRKGIAEEVGAGRKKRREEEAGDVEGAAKGAEVDDAAPKDDAEKAEADAATAVAEAEPPKPKKPKKRSNAERKALAKARAAGEAGPAESEQPTDAVEQDDDSTAATAAAPGAASGKKGKRGRLLDALRGDGTDTTPKSAAPASVPAPAAPAPAPAAPEEKQKTSVAKVIEVRRAGEGGKKKKSKKGDKKDDAEAEKVDVGALLGLAPAKEQDKADEAGKDAVAALGTGLGGGWDASGAGTGLFGGGGWD</sequence>
<organism evidence="4 5">
    <name type="scientific">Rhodotorula toruloides</name>
    <name type="common">Yeast</name>
    <name type="synonym">Rhodosporidium toruloides</name>
    <dbReference type="NCBI Taxonomy" id="5286"/>
    <lineage>
        <taxon>Eukaryota</taxon>
        <taxon>Fungi</taxon>
        <taxon>Dikarya</taxon>
        <taxon>Basidiomycota</taxon>
        <taxon>Pucciniomycotina</taxon>
        <taxon>Microbotryomycetes</taxon>
        <taxon>Sporidiobolales</taxon>
        <taxon>Sporidiobolaceae</taxon>
        <taxon>Rhodotorula</taxon>
    </lineage>
</organism>
<dbReference type="PANTHER" id="PTHR46652:SF7">
    <property type="entry name" value="LEUCINE-RICH REPEAT AND IQ DOMAIN-CONTAINING PROTEIN 1"/>
    <property type="match status" value="1"/>
</dbReference>
<dbReference type="PANTHER" id="PTHR46652">
    <property type="entry name" value="LEUCINE-RICH REPEAT AND IQ DOMAIN-CONTAINING PROTEIN 1-RELATED"/>
    <property type="match status" value="1"/>
</dbReference>
<dbReference type="EMBL" id="LCTV02000001">
    <property type="protein sequence ID" value="PRQ77525.1"/>
    <property type="molecule type" value="Genomic_DNA"/>
</dbReference>
<dbReference type="InterPro" id="IPR050836">
    <property type="entry name" value="SDS22/Internalin_LRR"/>
</dbReference>
<feature type="region of interest" description="Disordered" evidence="3">
    <location>
        <begin position="1"/>
        <end position="85"/>
    </location>
</feature>
<feature type="region of interest" description="Disordered" evidence="3">
    <location>
        <begin position="373"/>
        <end position="586"/>
    </location>
</feature>
<keyword evidence="1" id="KW-0433">Leucine-rich repeat</keyword>
<dbReference type="Gene3D" id="3.80.10.10">
    <property type="entry name" value="Ribonuclease Inhibitor"/>
    <property type="match status" value="2"/>
</dbReference>
<feature type="compositionally biased region" description="Basic and acidic residues" evidence="3">
    <location>
        <begin position="512"/>
        <end position="521"/>
    </location>
</feature>
<protein>
    <recommendedName>
        <fullName evidence="6">L domain-like protein</fullName>
    </recommendedName>
</protein>
<dbReference type="SMART" id="SM00364">
    <property type="entry name" value="LRR_BAC"/>
    <property type="match status" value="5"/>
</dbReference>
<evidence type="ECO:0000256" key="1">
    <source>
        <dbReference type="ARBA" id="ARBA00022614"/>
    </source>
</evidence>
<dbReference type="SUPFAM" id="SSF52058">
    <property type="entry name" value="L domain-like"/>
    <property type="match status" value="1"/>
</dbReference>
<keyword evidence="2" id="KW-0677">Repeat</keyword>
<feature type="region of interest" description="Disordered" evidence="3">
    <location>
        <begin position="618"/>
        <end position="639"/>
    </location>
</feature>
<dbReference type="PROSITE" id="PS51450">
    <property type="entry name" value="LRR"/>
    <property type="match status" value="1"/>
</dbReference>
<evidence type="ECO:0000256" key="2">
    <source>
        <dbReference type="ARBA" id="ARBA00022737"/>
    </source>
</evidence>
<feature type="compositionally biased region" description="Low complexity" evidence="3">
    <location>
        <begin position="467"/>
        <end position="477"/>
    </location>
</feature>
<feature type="compositionally biased region" description="Basic and acidic residues" evidence="3">
    <location>
        <begin position="559"/>
        <end position="568"/>
    </location>
</feature>
<feature type="compositionally biased region" description="Low complexity" evidence="3">
    <location>
        <begin position="493"/>
        <end position="505"/>
    </location>
</feature>
<gene>
    <name evidence="4" type="ORF">AAT19DRAFT_8593</name>
</gene>
<feature type="compositionally biased region" description="Basic and acidic residues" evidence="3">
    <location>
        <begin position="426"/>
        <end position="437"/>
    </location>
</feature>
<feature type="compositionally biased region" description="Basic and acidic residues" evidence="3">
    <location>
        <begin position="577"/>
        <end position="586"/>
    </location>
</feature>
<feature type="compositionally biased region" description="Polar residues" evidence="3">
    <location>
        <begin position="74"/>
        <end position="85"/>
    </location>
</feature>
<proteinExistence type="predicted"/>
<reference evidence="4 5" key="1">
    <citation type="journal article" date="2018" name="Elife">
        <title>Functional genomics of lipid metabolism in the oleaginous yeast Rhodosporidium toruloides.</title>
        <authorList>
            <person name="Coradetti S.T."/>
            <person name="Pinel D."/>
            <person name="Geiselman G."/>
            <person name="Ito M."/>
            <person name="Mondo S."/>
            <person name="Reilly M.C."/>
            <person name="Cheng Y.F."/>
            <person name="Bauer S."/>
            <person name="Grigoriev I."/>
            <person name="Gladden J.M."/>
            <person name="Simmons B.A."/>
            <person name="Brem R."/>
            <person name="Arkin A.P."/>
            <person name="Skerker J.M."/>
        </authorList>
    </citation>
    <scope>NUCLEOTIDE SEQUENCE [LARGE SCALE GENOMIC DNA]</scope>
    <source>
        <strain evidence="4 5">NBRC 0880</strain>
    </source>
</reference>
<name>A0A2T0AHP6_RHOTO</name>
<evidence type="ECO:0000313" key="5">
    <source>
        <dbReference type="Proteomes" id="UP000239560"/>
    </source>
</evidence>
<dbReference type="Proteomes" id="UP000239560">
    <property type="component" value="Unassembled WGS sequence"/>
</dbReference>
<dbReference type="Pfam" id="PF13855">
    <property type="entry name" value="LRR_8"/>
    <property type="match status" value="1"/>
</dbReference>
<comment type="caution">
    <text evidence="4">The sequence shown here is derived from an EMBL/GenBank/DDBJ whole genome shotgun (WGS) entry which is preliminary data.</text>
</comment>
<evidence type="ECO:0008006" key="6">
    <source>
        <dbReference type="Google" id="ProtNLM"/>
    </source>
</evidence>
<accession>A0A2T0AHP6</accession>
<feature type="compositionally biased region" description="Basic and acidic residues" evidence="3">
    <location>
        <begin position="38"/>
        <end position="51"/>
    </location>
</feature>